<dbReference type="Pfam" id="PF20256">
    <property type="entry name" value="MoCoBD_2"/>
    <property type="match status" value="1"/>
</dbReference>
<dbReference type="InterPro" id="IPR016208">
    <property type="entry name" value="Ald_Oxase/xanthine_DH-like"/>
</dbReference>
<dbReference type="PANTHER" id="PTHR11908:SF132">
    <property type="entry name" value="ALDEHYDE OXIDASE 1-RELATED"/>
    <property type="match status" value="1"/>
</dbReference>
<dbReference type="Pfam" id="PF01315">
    <property type="entry name" value="Ald_Xan_dh_C"/>
    <property type="match status" value="1"/>
</dbReference>
<gene>
    <name evidence="4" type="ORF">CBW65_11505</name>
</gene>
<dbReference type="SUPFAM" id="SSF54665">
    <property type="entry name" value="CO dehydrogenase molybdoprotein N-domain-like"/>
    <property type="match status" value="1"/>
</dbReference>
<dbReference type="Proteomes" id="UP000195437">
    <property type="component" value="Chromosome"/>
</dbReference>
<dbReference type="GO" id="GO:0005506">
    <property type="term" value="F:iron ion binding"/>
    <property type="evidence" value="ECO:0007669"/>
    <property type="project" value="InterPro"/>
</dbReference>
<accession>A0A1Y0IP01</accession>
<dbReference type="InterPro" id="IPR046867">
    <property type="entry name" value="AldOxase/xan_DH_MoCoBD2"/>
</dbReference>
<evidence type="ECO:0000256" key="2">
    <source>
        <dbReference type="ARBA" id="ARBA00023002"/>
    </source>
</evidence>
<dbReference type="InterPro" id="IPR037165">
    <property type="entry name" value="AldOxase/xan_DH_Mopterin-bd_sf"/>
</dbReference>
<dbReference type="GO" id="GO:0016491">
    <property type="term" value="F:oxidoreductase activity"/>
    <property type="evidence" value="ECO:0007669"/>
    <property type="project" value="UniProtKB-KW"/>
</dbReference>
<dbReference type="KEGG" id="tum:CBW65_11505"/>
<dbReference type="Gene3D" id="3.90.1170.50">
    <property type="entry name" value="Aldehyde oxidase/xanthine dehydrogenase, a/b hammerhead"/>
    <property type="match status" value="1"/>
</dbReference>
<evidence type="ECO:0000256" key="1">
    <source>
        <dbReference type="ARBA" id="ARBA00022505"/>
    </source>
</evidence>
<dbReference type="PANTHER" id="PTHR11908">
    <property type="entry name" value="XANTHINE DEHYDROGENASE"/>
    <property type="match status" value="1"/>
</dbReference>
<keyword evidence="2" id="KW-0560">Oxidoreductase</keyword>
<evidence type="ECO:0000313" key="5">
    <source>
        <dbReference type="Proteomes" id="UP000195437"/>
    </source>
</evidence>
<dbReference type="SMART" id="SM01008">
    <property type="entry name" value="Ald_Xan_dh_C"/>
    <property type="match status" value="1"/>
</dbReference>
<reference evidence="5" key="1">
    <citation type="submission" date="2017-05" db="EMBL/GenBank/DDBJ databases">
        <authorList>
            <person name="Sung H."/>
        </authorList>
    </citation>
    <scope>NUCLEOTIDE SEQUENCE [LARGE SCALE GENOMIC DNA]</scope>
    <source>
        <strain evidence="5">AR23208</strain>
    </source>
</reference>
<name>A0A1Y0IP01_9BACL</name>
<dbReference type="Pfam" id="PF02738">
    <property type="entry name" value="MoCoBD_1"/>
    <property type="match status" value="1"/>
</dbReference>
<keyword evidence="5" id="KW-1185">Reference proteome</keyword>
<feature type="domain" description="Aldehyde oxidase/xanthine dehydrogenase a/b hammerhead" evidence="3">
    <location>
        <begin position="18"/>
        <end position="122"/>
    </location>
</feature>
<protein>
    <submittedName>
        <fullName evidence="4">Aldehyde oxidase</fullName>
    </submittedName>
</protein>
<sequence length="774" mass="84480">MEIVGKSVPRKESLDKVTGAAKYTEDLRLPQLLHAWLLTSPYAHAKIIEIDTSEAAAIDGVRAILTGDMYPEPLGEALADRPYLAVEKVRYHGEPVAVVVAESKALAKRAAERIRVRYEPLPVVNSPSEALRPDAPILHERLDEYERAQSIHPVPHTNIGNHVKIRKGDMAAGWAQSEVIVESTYSFHTADHGAMEPRCVIVEAPPGRPIVIHASTQNPFTIKKEFKRFFQVDESDVVVHVPFVGGGFGGKGAIQLEYIAYHASKACGGRPVRLVNAREQDLISSASHIGLEARVKLGATRDGRLTAAEYTLLYDTGGYTDQGAFVTLAGAVNCTGPYRIDHVWCDALCVYTNHPYATSFRGFGHPEAHFCMERTVDLLAKRLQTDPLELRRRNAILPGDTTPTQAPLNSSNLGDLPACIEKLKGLIGWEAGQLHRLDANRVLAKGMASVWKTSSAPMTSGSGAIITFNHDGTVNLSVGSVELGQGNRTVLTQILAERMQMDVDRIHIKMEVDTSVSPEHWKTVGSTSTMMVGRAILEAADDAIGQLKRTAAIPLQRRPDELAVGRERVYVRNDPATFLLVKDVAQAYVFPSGSAIGGPVIGHGRYIAPMLTHLDPETGKGIPGPQWTVGAQAVEVELNTRDFTYKLLRAASVFDAGKVINWGTAAGQVMGGMNMGLSWASRETFYFDEMARVLNPQLRDYKIIRFGESPHYLVDFVETPYLEGPYGARALGEYGTIGMAPALANALSIAAGAELNRLPLTPELIWRQTKGRMP</sequence>
<dbReference type="AlphaFoldDB" id="A0A1Y0IP01"/>
<organism evidence="4 5">
    <name type="scientific">Tumebacillus avium</name>
    <dbReference type="NCBI Taxonomy" id="1903704"/>
    <lineage>
        <taxon>Bacteria</taxon>
        <taxon>Bacillati</taxon>
        <taxon>Bacillota</taxon>
        <taxon>Bacilli</taxon>
        <taxon>Bacillales</taxon>
        <taxon>Alicyclobacillaceae</taxon>
        <taxon>Tumebacillus</taxon>
    </lineage>
</organism>
<dbReference type="InterPro" id="IPR036856">
    <property type="entry name" value="Ald_Oxase/Xan_DH_a/b_sf"/>
</dbReference>
<dbReference type="OrthoDB" id="9759099at2"/>
<dbReference type="RefSeq" id="WP_087456945.1">
    <property type="nucleotide sequence ID" value="NZ_CP021434.1"/>
</dbReference>
<dbReference type="InterPro" id="IPR000674">
    <property type="entry name" value="Ald_Oxase/Xan_DH_a/b"/>
</dbReference>
<evidence type="ECO:0000313" key="4">
    <source>
        <dbReference type="EMBL" id="ARU61566.1"/>
    </source>
</evidence>
<dbReference type="EMBL" id="CP021434">
    <property type="protein sequence ID" value="ARU61566.1"/>
    <property type="molecule type" value="Genomic_DNA"/>
</dbReference>
<proteinExistence type="predicted"/>
<dbReference type="InterPro" id="IPR008274">
    <property type="entry name" value="AldOxase/xan_DH_MoCoBD1"/>
</dbReference>
<evidence type="ECO:0000259" key="3">
    <source>
        <dbReference type="SMART" id="SM01008"/>
    </source>
</evidence>
<dbReference type="Gene3D" id="3.30.365.10">
    <property type="entry name" value="Aldehyde oxidase/xanthine dehydrogenase, molybdopterin binding domain"/>
    <property type="match status" value="4"/>
</dbReference>
<dbReference type="SUPFAM" id="SSF56003">
    <property type="entry name" value="Molybdenum cofactor-binding domain"/>
    <property type="match status" value="1"/>
</dbReference>
<keyword evidence="1" id="KW-0500">Molybdenum</keyword>